<feature type="domain" description="RNA polymerase sigma factor 70 region 4 type 2" evidence="7">
    <location>
        <begin position="109"/>
        <end position="155"/>
    </location>
</feature>
<gene>
    <name evidence="8" type="ORF">SAMN04489832_0224</name>
</gene>
<protein>
    <submittedName>
        <fullName evidence="8">RNA polymerase sigma-70 factor, sigma-E family</fullName>
    </submittedName>
</protein>
<dbReference type="InterPro" id="IPR007627">
    <property type="entry name" value="RNA_pol_sigma70_r2"/>
</dbReference>
<keyword evidence="3" id="KW-0731">Sigma factor</keyword>
<evidence type="ECO:0000259" key="6">
    <source>
        <dbReference type="Pfam" id="PF04542"/>
    </source>
</evidence>
<accession>A0A1N5TKA1</accession>
<dbReference type="GO" id="GO:0003677">
    <property type="term" value="F:DNA binding"/>
    <property type="evidence" value="ECO:0007669"/>
    <property type="project" value="UniProtKB-KW"/>
</dbReference>
<dbReference type="PANTHER" id="PTHR43133:SF50">
    <property type="entry name" value="ECF RNA POLYMERASE SIGMA FACTOR SIGM"/>
    <property type="match status" value="1"/>
</dbReference>
<dbReference type="STRING" id="709881.SAMN04489832_0224"/>
<evidence type="ECO:0000313" key="8">
    <source>
        <dbReference type="EMBL" id="SIM48841.1"/>
    </source>
</evidence>
<evidence type="ECO:0000259" key="7">
    <source>
        <dbReference type="Pfam" id="PF08281"/>
    </source>
</evidence>
<dbReference type="Gene3D" id="1.10.1740.10">
    <property type="match status" value="1"/>
</dbReference>
<dbReference type="AlphaFoldDB" id="A0A1N5TKA1"/>
<dbReference type="PANTHER" id="PTHR43133">
    <property type="entry name" value="RNA POLYMERASE ECF-TYPE SIGMA FACTO"/>
    <property type="match status" value="1"/>
</dbReference>
<dbReference type="SUPFAM" id="SSF88946">
    <property type="entry name" value="Sigma2 domain of RNA polymerase sigma factors"/>
    <property type="match status" value="1"/>
</dbReference>
<name>A0A1N5TKA1_9ACTN</name>
<evidence type="ECO:0000313" key="9">
    <source>
        <dbReference type="Proteomes" id="UP000185124"/>
    </source>
</evidence>
<reference evidence="9" key="1">
    <citation type="submission" date="2016-12" db="EMBL/GenBank/DDBJ databases">
        <authorList>
            <person name="Varghese N."/>
            <person name="Submissions S."/>
        </authorList>
    </citation>
    <scope>NUCLEOTIDE SEQUENCE [LARGE SCALE GENOMIC DNA]</scope>
    <source>
        <strain evidence="9">DSM 45599</strain>
    </source>
</reference>
<dbReference type="GO" id="GO:0006352">
    <property type="term" value="P:DNA-templated transcription initiation"/>
    <property type="evidence" value="ECO:0007669"/>
    <property type="project" value="InterPro"/>
</dbReference>
<dbReference type="InterPro" id="IPR039425">
    <property type="entry name" value="RNA_pol_sigma-70-like"/>
</dbReference>
<dbReference type="CDD" id="cd06171">
    <property type="entry name" value="Sigma70_r4"/>
    <property type="match status" value="1"/>
</dbReference>
<dbReference type="Pfam" id="PF04542">
    <property type="entry name" value="Sigma70_r2"/>
    <property type="match status" value="1"/>
</dbReference>
<evidence type="ECO:0000256" key="5">
    <source>
        <dbReference type="ARBA" id="ARBA00023163"/>
    </source>
</evidence>
<comment type="similarity">
    <text evidence="1">Belongs to the sigma-70 factor family. ECF subfamily.</text>
</comment>
<dbReference type="Pfam" id="PF08281">
    <property type="entry name" value="Sigma70_r4_2"/>
    <property type="match status" value="1"/>
</dbReference>
<keyword evidence="2" id="KW-0805">Transcription regulation</keyword>
<dbReference type="InterPro" id="IPR013324">
    <property type="entry name" value="RNA_pol_sigma_r3/r4-like"/>
</dbReference>
<dbReference type="NCBIfam" id="TIGR02983">
    <property type="entry name" value="SigE-fam_strep"/>
    <property type="match status" value="1"/>
</dbReference>
<dbReference type="SUPFAM" id="SSF88659">
    <property type="entry name" value="Sigma3 and sigma4 domains of RNA polymerase sigma factors"/>
    <property type="match status" value="1"/>
</dbReference>
<organism evidence="8 9">
    <name type="scientific">Micromonospora cremea</name>
    <dbReference type="NCBI Taxonomy" id="709881"/>
    <lineage>
        <taxon>Bacteria</taxon>
        <taxon>Bacillati</taxon>
        <taxon>Actinomycetota</taxon>
        <taxon>Actinomycetes</taxon>
        <taxon>Micromonosporales</taxon>
        <taxon>Micromonosporaceae</taxon>
        <taxon>Micromonospora</taxon>
    </lineage>
</organism>
<dbReference type="RefSeq" id="WP_074307983.1">
    <property type="nucleotide sequence ID" value="NZ_FSQT01000001.1"/>
</dbReference>
<dbReference type="InterPro" id="IPR013325">
    <property type="entry name" value="RNA_pol_sigma_r2"/>
</dbReference>
<feature type="domain" description="RNA polymerase sigma-70 region 2" evidence="6">
    <location>
        <begin position="18"/>
        <end position="78"/>
    </location>
</feature>
<dbReference type="Gene3D" id="1.10.10.10">
    <property type="entry name" value="Winged helix-like DNA-binding domain superfamily/Winged helix DNA-binding domain"/>
    <property type="match status" value="1"/>
</dbReference>
<dbReference type="InterPro" id="IPR036388">
    <property type="entry name" value="WH-like_DNA-bd_sf"/>
</dbReference>
<keyword evidence="4" id="KW-0238">DNA-binding</keyword>
<dbReference type="InterPro" id="IPR014325">
    <property type="entry name" value="RNA_pol_sigma-E_actinobac"/>
</dbReference>
<proteinExistence type="inferred from homology"/>
<evidence type="ECO:0000256" key="3">
    <source>
        <dbReference type="ARBA" id="ARBA00023082"/>
    </source>
</evidence>
<dbReference type="Proteomes" id="UP000185124">
    <property type="component" value="Unassembled WGS sequence"/>
</dbReference>
<dbReference type="OrthoDB" id="3692620at2"/>
<keyword evidence="9" id="KW-1185">Reference proteome</keyword>
<dbReference type="EMBL" id="FSQT01000001">
    <property type="protein sequence ID" value="SIM48841.1"/>
    <property type="molecule type" value="Genomic_DNA"/>
</dbReference>
<evidence type="ECO:0000256" key="1">
    <source>
        <dbReference type="ARBA" id="ARBA00010641"/>
    </source>
</evidence>
<dbReference type="NCBIfam" id="TIGR02937">
    <property type="entry name" value="sigma70-ECF"/>
    <property type="match status" value="1"/>
</dbReference>
<dbReference type="GO" id="GO:0016987">
    <property type="term" value="F:sigma factor activity"/>
    <property type="evidence" value="ECO:0007669"/>
    <property type="project" value="UniProtKB-KW"/>
</dbReference>
<evidence type="ECO:0000256" key="4">
    <source>
        <dbReference type="ARBA" id="ARBA00023125"/>
    </source>
</evidence>
<keyword evidence="5" id="KW-0804">Transcription</keyword>
<sequence length="171" mass="19470">MDEVAEDAFRGFVAARSAALLRSAYLLVGDRGRAEDLLQTVLVKTYVKWPRIRDPAAVEGYVRRAMVNTATSWWRGRSHRERLVDTLPERGDADEMDARLERDTMWQHLRALPVKQRAVLVLRYYEGMAEAEIAEVLDISRGTVKSHASRGLAALRRQLHEEDAEKEAVTP</sequence>
<evidence type="ECO:0000256" key="2">
    <source>
        <dbReference type="ARBA" id="ARBA00023015"/>
    </source>
</evidence>
<dbReference type="InterPro" id="IPR014284">
    <property type="entry name" value="RNA_pol_sigma-70_dom"/>
</dbReference>
<dbReference type="InterPro" id="IPR013249">
    <property type="entry name" value="RNA_pol_sigma70_r4_t2"/>
</dbReference>